<accession>A0A1M2W580</accession>
<dbReference type="EMBL" id="MNAD01000215">
    <property type="protein sequence ID" value="OJT15019.1"/>
    <property type="molecule type" value="Genomic_DNA"/>
</dbReference>
<dbReference type="AlphaFoldDB" id="A0A1M2W580"/>
<sequence length="248" mass="26944">MNVVRILERSLNVDGYADTYNQNPGFSQALVVRPAGGDALVNTQLLAIYYIHGVEALQAAADTYCTDMTWVLKGSWENTTGSTQSYTYQHTTELKVTQGSEVTTGGVPLVASFKDLTMTVGSKTKTFSANETTTPQTKAVTVEAAPGKKVMFYQRQYNFRTEMFFVMDAASVARNVAAVSGDGLSRKTCVVEIMSGDYLVTEKELINAEPGTVQPHTYPRANKESDRGTVPRSGLTTRARDALNLIGA</sequence>
<dbReference type="OMA" id="NTVEACP"/>
<comment type="caution">
    <text evidence="2">The sequence shown here is derived from an EMBL/GenBank/DDBJ whole genome shotgun (WGS) entry which is preliminary data.</text>
</comment>
<evidence type="ECO:0000256" key="1">
    <source>
        <dbReference type="SAM" id="MobiDB-lite"/>
    </source>
</evidence>
<dbReference type="OrthoDB" id="3678961at2759"/>
<feature type="region of interest" description="Disordered" evidence="1">
    <location>
        <begin position="210"/>
        <end position="234"/>
    </location>
</feature>
<dbReference type="Proteomes" id="UP000184267">
    <property type="component" value="Unassembled WGS sequence"/>
</dbReference>
<protein>
    <submittedName>
        <fullName evidence="2">Uncharacterized protein</fullName>
    </submittedName>
</protein>
<reference evidence="2 3" key="1">
    <citation type="submission" date="2016-10" db="EMBL/GenBank/DDBJ databases">
        <title>Genome sequence of the basidiomycete white-rot fungus Trametes pubescens.</title>
        <authorList>
            <person name="Makela M.R."/>
            <person name="Granchi Z."/>
            <person name="Peng M."/>
            <person name="De Vries R.P."/>
            <person name="Grigoriev I."/>
            <person name="Riley R."/>
            <person name="Hilden K."/>
        </authorList>
    </citation>
    <scope>NUCLEOTIDE SEQUENCE [LARGE SCALE GENOMIC DNA]</scope>
    <source>
        <strain evidence="2 3">FBCC735</strain>
    </source>
</reference>
<proteinExistence type="predicted"/>
<keyword evidence="3" id="KW-1185">Reference proteome</keyword>
<evidence type="ECO:0000313" key="3">
    <source>
        <dbReference type="Proteomes" id="UP000184267"/>
    </source>
</evidence>
<organism evidence="2 3">
    <name type="scientific">Trametes pubescens</name>
    <name type="common">White-rot fungus</name>
    <dbReference type="NCBI Taxonomy" id="154538"/>
    <lineage>
        <taxon>Eukaryota</taxon>
        <taxon>Fungi</taxon>
        <taxon>Dikarya</taxon>
        <taxon>Basidiomycota</taxon>
        <taxon>Agaricomycotina</taxon>
        <taxon>Agaricomycetes</taxon>
        <taxon>Polyporales</taxon>
        <taxon>Polyporaceae</taxon>
        <taxon>Trametes</taxon>
    </lineage>
</organism>
<name>A0A1M2W580_TRAPU</name>
<evidence type="ECO:0000313" key="2">
    <source>
        <dbReference type="EMBL" id="OJT15019.1"/>
    </source>
</evidence>
<gene>
    <name evidence="2" type="ORF">TRAPUB_8462</name>
</gene>